<organism evidence="1">
    <name type="scientific">uncultured marine group II/III euryarchaeote SAT1000_27_D07</name>
    <dbReference type="NCBI Taxonomy" id="1456571"/>
    <lineage>
        <taxon>Archaea</taxon>
        <taxon>Methanobacteriati</taxon>
        <taxon>Methanobacteriota</taxon>
        <taxon>environmental samples</taxon>
    </lineage>
</organism>
<dbReference type="InterPro" id="IPR036278">
    <property type="entry name" value="Sialidase_sf"/>
</dbReference>
<protein>
    <recommendedName>
        <fullName evidence="2">Exo-alpha-sialidase</fullName>
    </recommendedName>
</protein>
<proteinExistence type="predicted"/>
<dbReference type="PROSITE" id="PS51257">
    <property type="entry name" value="PROKAR_LIPOPROTEIN"/>
    <property type="match status" value="1"/>
</dbReference>
<dbReference type="EMBL" id="KF901257">
    <property type="protein sequence ID" value="AIF24314.1"/>
    <property type="molecule type" value="Genomic_DNA"/>
</dbReference>
<accession>A0A075I8M4</accession>
<sequence>MTRVAHLLVLLMLSSTISGCLWWGEDEVVEEETGPFDFDQEVPITTWYHYPGTVSEPWAVDATDSAAVSAANITANLSGNSTPYFANATYYGTGFDTFEPTIGVTSSGAIFFTSWNGLGDGTHIIRSRDQGQTWEDVGPFGTVDEDSGQTPNSNDPYIYVDKFTDRLVKFDMHALAAMFVEYSDNDGDSWSIPYPVEGYYVTQDHQSIASMPHSNAISGEVVYVYCINTGSPAAGAQCSRSLNGGLSWDVQRIGYPSSSFPQCSGLHGHVAGGIDGAVYRGNPSCEGPAVYRSLDGGYSWTEHTITTEIGMQQGWHSHEVATAVDDAGNLHATWIGTDMMPWYANSRDQGDTWSEPLMVAAPGVNETGFPTVFAGAEGRVVVGYIGEVNDVESNASNSGWSGYMAIMTDAFAERPLITSVAVNHPDDPLDITSDCGNVRCGGFGDFIDVEIDDEGRPWIALSHNTGGFEEAVIGTLTEGPALYGELVYLPVLPVGGNSTLKMG</sequence>
<reference evidence="1" key="1">
    <citation type="journal article" date="2014" name="Genome Biol. Evol.">
        <title>Pangenome evidence for extensive interdomain horizontal transfer affecting lineage core and shell genes in uncultured planktonic thaumarchaeota and euryarchaeota.</title>
        <authorList>
            <person name="Deschamps P."/>
            <person name="Zivanovic Y."/>
            <person name="Moreira D."/>
            <person name="Rodriguez-Valera F."/>
            <person name="Lopez-Garcia P."/>
        </authorList>
    </citation>
    <scope>NUCLEOTIDE SEQUENCE</scope>
</reference>
<evidence type="ECO:0000313" key="1">
    <source>
        <dbReference type="EMBL" id="AIF24314.1"/>
    </source>
</evidence>
<dbReference type="AlphaFoldDB" id="A0A075I8M4"/>
<dbReference type="Gene3D" id="2.120.10.10">
    <property type="match status" value="2"/>
</dbReference>
<dbReference type="CDD" id="cd15482">
    <property type="entry name" value="Sialidase_non-viral"/>
    <property type="match status" value="1"/>
</dbReference>
<dbReference type="SUPFAM" id="SSF50939">
    <property type="entry name" value="Sialidases"/>
    <property type="match status" value="1"/>
</dbReference>
<name>A0A075I8M4_9EURY</name>
<evidence type="ECO:0008006" key="2">
    <source>
        <dbReference type="Google" id="ProtNLM"/>
    </source>
</evidence>